<evidence type="ECO:0000313" key="1">
    <source>
        <dbReference type="EMBL" id="KAK9237984.1"/>
    </source>
</evidence>
<keyword evidence="2" id="KW-1185">Reference proteome</keyword>
<dbReference type="Proteomes" id="UP001433508">
    <property type="component" value="Unassembled WGS sequence"/>
</dbReference>
<proteinExistence type="predicted"/>
<dbReference type="EMBL" id="MU971362">
    <property type="protein sequence ID" value="KAK9237984.1"/>
    <property type="molecule type" value="Genomic_DNA"/>
</dbReference>
<protein>
    <submittedName>
        <fullName evidence="1">ATP-NAD kinase-like domain-containing protein</fullName>
    </submittedName>
</protein>
<reference evidence="2" key="1">
    <citation type="journal article" date="2024" name="Front. Bioeng. Biotechnol.">
        <title>Genome-scale model development and genomic sequencing of the oleaginous clade Lipomyces.</title>
        <authorList>
            <person name="Czajka J.J."/>
            <person name="Han Y."/>
            <person name="Kim J."/>
            <person name="Mondo S.J."/>
            <person name="Hofstad B.A."/>
            <person name="Robles A."/>
            <person name="Haridas S."/>
            <person name="Riley R."/>
            <person name="LaButti K."/>
            <person name="Pangilinan J."/>
            <person name="Andreopoulos W."/>
            <person name="Lipzen A."/>
            <person name="Yan J."/>
            <person name="Wang M."/>
            <person name="Ng V."/>
            <person name="Grigoriev I.V."/>
            <person name="Spatafora J.W."/>
            <person name="Magnuson J.K."/>
            <person name="Baker S.E."/>
            <person name="Pomraning K.R."/>
        </authorList>
    </citation>
    <scope>NUCLEOTIDE SEQUENCE [LARGE SCALE GENOMIC DNA]</scope>
    <source>
        <strain evidence="2">CBS 7786</strain>
    </source>
</reference>
<name>A0ACC3T2N3_LIPKO</name>
<gene>
    <name evidence="1" type="ORF">V1525DRAFT_402582</name>
</gene>
<comment type="caution">
    <text evidence="1">The sequence shown here is derived from an EMBL/GenBank/DDBJ whole genome shotgun (WGS) entry which is preliminary data.</text>
</comment>
<evidence type="ECO:0000313" key="2">
    <source>
        <dbReference type="Proteomes" id="UP001433508"/>
    </source>
</evidence>
<sequence>MGDIKVEGDSLLYGDSFAVPVEQVLAVTSSSVLSYAVEDPVPSLVVTPIDGTPTGEEIQKYLLPSLPSHLDSRRSHITVVNSSTAGTQKGKQVYDKLLHPLLQTLDIAHEYIPTTSASTISELGVSLSTNEPGLPRTIVLLSGDTSIHELVNSLAPISLTQTITLALIPTGTGNALMTSLSRGTITSAVFGLLHGNPRPLNPFYVAFPSDSKEVIPPTVNNPDGKIVALETPDSSSGARKIFALVVASWAIHAALVGDSDSPEYRKLGNDRFKIAAQENLARNVAWHGPVRYSSVQSREEEVVEGPHSYLLMTSISSLEPGFMIAPTAEPLSGKLEMVQMPFLSGDEIMRVLMLAYQNGKHVQEKEVMYKEVEEVRVTVHEEEERMRRWCVDGRIIIVPNGATVAVHKGVENIRGWNVEVVG</sequence>
<organism evidence="1 2">
    <name type="scientific">Lipomyces kononenkoae</name>
    <name type="common">Yeast</name>
    <dbReference type="NCBI Taxonomy" id="34357"/>
    <lineage>
        <taxon>Eukaryota</taxon>
        <taxon>Fungi</taxon>
        <taxon>Dikarya</taxon>
        <taxon>Ascomycota</taxon>
        <taxon>Saccharomycotina</taxon>
        <taxon>Lipomycetes</taxon>
        <taxon>Lipomycetales</taxon>
        <taxon>Lipomycetaceae</taxon>
        <taxon>Lipomyces</taxon>
    </lineage>
</organism>
<accession>A0ACC3T2N3</accession>